<evidence type="ECO:0000313" key="2">
    <source>
        <dbReference type="EMBL" id="WAJ25769.1"/>
    </source>
</evidence>
<keyword evidence="1" id="KW-1133">Transmembrane helix</keyword>
<gene>
    <name evidence="2" type="ORF">OW255_09755</name>
</gene>
<name>A0ABY7AIW2_9FIRM</name>
<evidence type="ECO:0000313" key="3">
    <source>
        <dbReference type="Proteomes" id="UP001163115"/>
    </source>
</evidence>
<sequence>MKKLMNNVRGKFAPVKVMNYFAFAVALYSFNVTCMFAHHQPKVPDEAKMFRKF</sequence>
<protein>
    <submittedName>
        <fullName evidence="2">Cyclic lactone autoinducer peptide</fullName>
    </submittedName>
</protein>
<keyword evidence="1" id="KW-0812">Transmembrane</keyword>
<dbReference type="InterPro" id="IPR009229">
    <property type="entry name" value="AgrD"/>
</dbReference>
<evidence type="ECO:0000256" key="1">
    <source>
        <dbReference type="SAM" id="Phobius"/>
    </source>
</evidence>
<dbReference type="EMBL" id="CP113524">
    <property type="protein sequence ID" value="WAJ25769.1"/>
    <property type="molecule type" value="Genomic_DNA"/>
</dbReference>
<dbReference type="RefSeq" id="WP_081752288.1">
    <property type="nucleotide sequence ID" value="NZ_CP113524.1"/>
</dbReference>
<reference evidence="2" key="1">
    <citation type="submission" date="2022-11" db="EMBL/GenBank/DDBJ databases">
        <title>Lacrimispora xylanolytica sy1, complete genome.</title>
        <authorList>
            <person name="Choi S."/>
        </authorList>
    </citation>
    <scope>NUCLEOTIDE SEQUENCE</scope>
    <source>
        <strain evidence="2">Sy1</strain>
    </source>
</reference>
<keyword evidence="3" id="KW-1185">Reference proteome</keyword>
<dbReference type="Proteomes" id="UP001163115">
    <property type="component" value="Chromosome"/>
</dbReference>
<proteinExistence type="predicted"/>
<dbReference type="NCBIfam" id="TIGR04223">
    <property type="entry name" value="quorum_AgrD"/>
    <property type="match status" value="1"/>
</dbReference>
<feature type="transmembrane region" description="Helical" evidence="1">
    <location>
        <begin position="20"/>
        <end position="39"/>
    </location>
</feature>
<organism evidence="2 3">
    <name type="scientific">Lacrimispora xylanolytica</name>
    <dbReference type="NCBI Taxonomy" id="29375"/>
    <lineage>
        <taxon>Bacteria</taxon>
        <taxon>Bacillati</taxon>
        <taxon>Bacillota</taxon>
        <taxon>Clostridia</taxon>
        <taxon>Lachnospirales</taxon>
        <taxon>Lachnospiraceae</taxon>
        <taxon>Lacrimispora</taxon>
    </lineage>
</organism>
<keyword evidence="1" id="KW-0472">Membrane</keyword>
<accession>A0ABY7AIW2</accession>